<dbReference type="PROSITE" id="PS50076">
    <property type="entry name" value="DNAJ_2"/>
    <property type="match status" value="1"/>
</dbReference>
<dbReference type="CDD" id="cd12429">
    <property type="entry name" value="RRM_DNAJC17"/>
    <property type="match status" value="1"/>
</dbReference>
<dbReference type="InterPro" id="IPR012677">
    <property type="entry name" value="Nucleotide-bd_a/b_plait_sf"/>
</dbReference>
<protein>
    <recommendedName>
        <fullName evidence="7">J domain-containing protein</fullName>
    </recommendedName>
</protein>
<evidence type="ECO:0000256" key="2">
    <source>
        <dbReference type="ARBA" id="ARBA00004496"/>
    </source>
</evidence>
<dbReference type="SUPFAM" id="SSF54928">
    <property type="entry name" value="RNA-binding domain, RBD"/>
    <property type="match status" value="1"/>
</dbReference>
<dbReference type="InterPro" id="IPR035979">
    <property type="entry name" value="RBD_domain_sf"/>
</dbReference>
<evidence type="ECO:0000313" key="8">
    <source>
        <dbReference type="EMBL" id="MFH4979364.1"/>
    </source>
</evidence>
<dbReference type="CDD" id="cd06257">
    <property type="entry name" value="DnaJ"/>
    <property type="match status" value="1"/>
</dbReference>
<gene>
    <name evidence="8" type="ORF">AB6A40_006073</name>
</gene>
<organism evidence="8 9">
    <name type="scientific">Gnathostoma spinigerum</name>
    <dbReference type="NCBI Taxonomy" id="75299"/>
    <lineage>
        <taxon>Eukaryota</taxon>
        <taxon>Metazoa</taxon>
        <taxon>Ecdysozoa</taxon>
        <taxon>Nematoda</taxon>
        <taxon>Chromadorea</taxon>
        <taxon>Rhabditida</taxon>
        <taxon>Spirurina</taxon>
        <taxon>Gnathostomatomorpha</taxon>
        <taxon>Gnathostomatoidea</taxon>
        <taxon>Gnathostomatidae</taxon>
        <taxon>Gnathostoma</taxon>
    </lineage>
</organism>
<comment type="caution">
    <text evidence="8">The sequence shown here is derived from an EMBL/GenBank/DDBJ whole genome shotgun (WGS) entry which is preliminary data.</text>
</comment>
<evidence type="ECO:0000313" key="9">
    <source>
        <dbReference type="Proteomes" id="UP001608902"/>
    </source>
</evidence>
<evidence type="ECO:0000256" key="4">
    <source>
        <dbReference type="ARBA" id="ARBA00023186"/>
    </source>
</evidence>
<feature type="region of interest" description="Disordered" evidence="6">
    <location>
        <begin position="96"/>
        <end position="121"/>
    </location>
</feature>
<dbReference type="InterPro" id="IPR052094">
    <property type="entry name" value="Pre-mRNA-splicing_ERAD"/>
</dbReference>
<evidence type="ECO:0000256" key="6">
    <source>
        <dbReference type="SAM" id="MobiDB-lite"/>
    </source>
</evidence>
<dbReference type="InterPro" id="IPR001623">
    <property type="entry name" value="DnaJ_domain"/>
</dbReference>
<dbReference type="Pfam" id="PF00226">
    <property type="entry name" value="DnaJ"/>
    <property type="match status" value="1"/>
</dbReference>
<reference evidence="8 9" key="1">
    <citation type="submission" date="2024-08" db="EMBL/GenBank/DDBJ databases">
        <title>Gnathostoma spinigerum genome.</title>
        <authorList>
            <person name="Gonzalez-Bertolin B."/>
            <person name="Monzon S."/>
            <person name="Zaballos A."/>
            <person name="Jimenez P."/>
            <person name="Dekumyoy P."/>
            <person name="Varona S."/>
            <person name="Cuesta I."/>
            <person name="Sumanam S."/>
            <person name="Adisakwattana P."/>
            <person name="Gasser R.B."/>
            <person name="Hernandez-Gonzalez A."/>
            <person name="Young N.D."/>
            <person name="Perteguer M.J."/>
        </authorList>
    </citation>
    <scope>NUCLEOTIDE SEQUENCE [LARGE SCALE GENOMIC DNA]</scope>
    <source>
        <strain evidence="8">AL3</strain>
        <tissue evidence="8">Liver</tissue>
    </source>
</reference>
<feature type="domain" description="J" evidence="7">
    <location>
        <begin position="10"/>
        <end position="76"/>
    </location>
</feature>
<dbReference type="Gene3D" id="3.30.70.330">
    <property type="match status" value="1"/>
</dbReference>
<dbReference type="SMART" id="SM00271">
    <property type="entry name" value="DnaJ"/>
    <property type="match status" value="1"/>
</dbReference>
<dbReference type="Proteomes" id="UP001608902">
    <property type="component" value="Unassembled WGS sequence"/>
</dbReference>
<proteinExistence type="predicted"/>
<keyword evidence="9" id="KW-1185">Reference proteome</keyword>
<evidence type="ECO:0000256" key="1">
    <source>
        <dbReference type="ARBA" id="ARBA00004123"/>
    </source>
</evidence>
<evidence type="ECO:0000259" key="7">
    <source>
        <dbReference type="PROSITE" id="PS50076"/>
    </source>
</evidence>
<dbReference type="SUPFAM" id="SSF46565">
    <property type="entry name" value="Chaperone J-domain"/>
    <property type="match status" value="1"/>
</dbReference>
<evidence type="ECO:0000256" key="5">
    <source>
        <dbReference type="ARBA" id="ARBA00023242"/>
    </source>
</evidence>
<dbReference type="Gene3D" id="1.10.287.110">
    <property type="entry name" value="DnaJ domain"/>
    <property type="match status" value="1"/>
</dbReference>
<dbReference type="EMBL" id="JBGFUD010004109">
    <property type="protein sequence ID" value="MFH4979364.1"/>
    <property type="molecule type" value="Genomic_DNA"/>
</dbReference>
<accession>A0ABD6EHB3</accession>
<dbReference type="PANTHER" id="PTHR44313">
    <property type="entry name" value="DNAJ HOMOLOG SUBFAMILY C MEMBER 17"/>
    <property type="match status" value="1"/>
</dbReference>
<dbReference type="InterPro" id="IPR036869">
    <property type="entry name" value="J_dom_sf"/>
</dbReference>
<dbReference type="GO" id="GO:0005737">
    <property type="term" value="C:cytoplasm"/>
    <property type="evidence" value="ECO:0007669"/>
    <property type="project" value="UniProtKB-SubCell"/>
</dbReference>
<dbReference type="PRINTS" id="PR00625">
    <property type="entry name" value="JDOMAIN"/>
</dbReference>
<evidence type="ECO:0000256" key="3">
    <source>
        <dbReference type="ARBA" id="ARBA00022490"/>
    </source>
</evidence>
<keyword evidence="5" id="KW-0539">Nucleus</keyword>
<keyword evidence="4" id="KW-0143">Chaperone</keyword>
<comment type="subcellular location">
    <subcellularLocation>
        <location evidence="2">Cytoplasm</location>
    </subcellularLocation>
    <subcellularLocation>
        <location evidence="1">Nucleus</location>
    </subcellularLocation>
</comment>
<feature type="compositionally biased region" description="Basic and acidic residues" evidence="6">
    <location>
        <begin position="100"/>
        <end position="121"/>
    </location>
</feature>
<keyword evidence="3" id="KW-0963">Cytoplasm</keyword>
<sequence>MSRKKVLDFDPYDVLGVDKDSDESQIIKAFRKAALKWHPDKNPDQQDYAQKMFHQISRALALLTDVAARAAYDQLQAARLARSAFIQRRQQTESQARKRFREELERREADAQQSFKDTEKAQENLEKEIERLRREGSLLLRKEQENVETEMKKRSKQARVISEQIPDLEASVSSEGARIKVKWKRKKNCSVSYDGEALKNIFGKFGDVSTVAVSPGGKPTAIIEFLHCRDAVLIEAETGWKDCPLRVSWLSKPGVPRNSGEISAKKDEQKPDKCCALDVETIRHTASSSALFDDFEAEVLSNMMSNAKRKGCNGSTGKFGDV</sequence>
<name>A0ABD6EHB3_9BILA</name>
<dbReference type="AlphaFoldDB" id="A0ABD6EHB3"/>
<dbReference type="InterPro" id="IPR034254">
    <property type="entry name" value="DNAJC17_RRM"/>
</dbReference>
<dbReference type="GO" id="GO:0005634">
    <property type="term" value="C:nucleus"/>
    <property type="evidence" value="ECO:0007669"/>
    <property type="project" value="UniProtKB-SubCell"/>
</dbReference>
<dbReference type="PANTHER" id="PTHR44313:SF1">
    <property type="entry name" value="DNAJ HOMOLOG SUBFAMILY C MEMBER 17"/>
    <property type="match status" value="1"/>
</dbReference>